<dbReference type="EMBL" id="CAJNOH010000060">
    <property type="protein sequence ID" value="CAF0824293.1"/>
    <property type="molecule type" value="Genomic_DNA"/>
</dbReference>
<dbReference type="Proteomes" id="UP000663836">
    <property type="component" value="Unassembled WGS sequence"/>
</dbReference>
<keyword evidence="2" id="KW-0217">Developmental protein</keyword>
<evidence type="ECO:0000256" key="8">
    <source>
        <dbReference type="PROSITE-ProRule" id="PRU00505"/>
    </source>
</evidence>
<dbReference type="Gene3D" id="6.10.20.40">
    <property type="entry name" value="TEA/ATTS domain"/>
    <property type="match status" value="1"/>
</dbReference>
<dbReference type="OrthoDB" id="10006572at2759"/>
<dbReference type="InterPro" id="IPR038096">
    <property type="entry name" value="TEA/ATTS_sf"/>
</dbReference>
<keyword evidence="6 7" id="KW-0539">Nucleus</keyword>
<dbReference type="Proteomes" id="UP000663864">
    <property type="component" value="Unassembled WGS sequence"/>
</dbReference>
<evidence type="ECO:0000256" key="1">
    <source>
        <dbReference type="ARBA" id="ARBA00004123"/>
    </source>
</evidence>
<dbReference type="Proteomes" id="UP000663882">
    <property type="component" value="Unassembled WGS sequence"/>
</dbReference>
<dbReference type="Gene3D" id="2.70.50.80">
    <property type="match status" value="1"/>
</dbReference>
<dbReference type="Pfam" id="PF17725">
    <property type="entry name" value="YBD"/>
    <property type="match status" value="1"/>
</dbReference>
<reference evidence="13" key="1">
    <citation type="submission" date="2021-02" db="EMBL/GenBank/DDBJ databases">
        <authorList>
            <person name="Nowell W R."/>
        </authorList>
    </citation>
    <scope>NUCLEOTIDE SEQUENCE</scope>
</reference>
<dbReference type="PRINTS" id="PR00065">
    <property type="entry name" value="TEADOMAIN"/>
</dbReference>
<feature type="region of interest" description="Disordered" evidence="9">
    <location>
        <begin position="129"/>
        <end position="153"/>
    </location>
</feature>
<evidence type="ECO:0000256" key="6">
    <source>
        <dbReference type="ARBA" id="ARBA00023242"/>
    </source>
</evidence>
<accession>A0A813U7A5</accession>
<dbReference type="GO" id="GO:0035329">
    <property type="term" value="P:hippo signaling"/>
    <property type="evidence" value="ECO:0007669"/>
    <property type="project" value="InterPro"/>
</dbReference>
<keyword evidence="17" id="KW-1185">Reference proteome</keyword>
<dbReference type="AlphaFoldDB" id="A0A813U7A5"/>
<name>A0A813U7A5_9BILA</name>
<evidence type="ECO:0000259" key="10">
    <source>
        <dbReference type="PROSITE" id="PS51088"/>
    </source>
</evidence>
<dbReference type="EMBL" id="CAJNOT010000326">
    <property type="protein sequence ID" value="CAF0942111.1"/>
    <property type="molecule type" value="Genomic_DNA"/>
</dbReference>
<evidence type="ECO:0000256" key="3">
    <source>
        <dbReference type="ARBA" id="ARBA00023015"/>
    </source>
</evidence>
<gene>
    <name evidence="16" type="ORF">JBS370_LOCUS13093</name>
    <name evidence="12" type="ORF">JXQ802_LOCUS5040</name>
    <name evidence="13" type="ORF">JXQ802_LOCUS5135</name>
    <name evidence="14" type="ORF">PYM288_LOCUS5747</name>
    <name evidence="11" type="ORF">RFH988_LOCUS2763</name>
    <name evidence="15" type="ORF">ZHD862_LOCUS9527</name>
</gene>
<comment type="caution">
    <text evidence="13">The sequence shown here is derived from an EMBL/GenBank/DDBJ whole genome shotgun (WGS) entry which is preliminary data.</text>
</comment>
<feature type="region of interest" description="Disordered" evidence="9">
    <location>
        <begin position="231"/>
        <end position="258"/>
    </location>
</feature>
<feature type="compositionally biased region" description="Low complexity" evidence="9">
    <location>
        <begin position="241"/>
        <end position="258"/>
    </location>
</feature>
<evidence type="ECO:0000256" key="2">
    <source>
        <dbReference type="ARBA" id="ARBA00022473"/>
    </source>
</evidence>
<evidence type="ECO:0000313" key="11">
    <source>
        <dbReference type="EMBL" id="CAF0778569.1"/>
    </source>
</evidence>
<dbReference type="FunFam" id="2.70.50.80:FF:000005">
    <property type="entry name" value="Transcription enhancer factor-like protein egl-44"/>
    <property type="match status" value="1"/>
</dbReference>
<evidence type="ECO:0000313" key="16">
    <source>
        <dbReference type="EMBL" id="CAF3760487.1"/>
    </source>
</evidence>
<dbReference type="EMBL" id="CAJNOO010000061">
    <property type="protein sequence ID" value="CAF0778569.1"/>
    <property type="molecule type" value="Genomic_DNA"/>
</dbReference>
<dbReference type="Proteomes" id="UP000663854">
    <property type="component" value="Unassembled WGS sequence"/>
</dbReference>
<evidence type="ECO:0000313" key="15">
    <source>
        <dbReference type="EMBL" id="CAF0942111.1"/>
    </source>
</evidence>
<feature type="domain" description="TEA" evidence="10">
    <location>
        <begin position="22"/>
        <end position="98"/>
    </location>
</feature>
<feature type="region of interest" description="Disordered" evidence="9">
    <location>
        <begin position="1"/>
        <end position="21"/>
    </location>
</feature>
<dbReference type="EMBL" id="CAJNOL010000075">
    <property type="protein sequence ID" value="CAF0819732.1"/>
    <property type="molecule type" value="Genomic_DNA"/>
</dbReference>
<evidence type="ECO:0000256" key="4">
    <source>
        <dbReference type="ARBA" id="ARBA00023125"/>
    </source>
</evidence>
<evidence type="ECO:0000313" key="13">
    <source>
        <dbReference type="EMBL" id="CAF0819732.1"/>
    </source>
</evidence>
<dbReference type="PROSITE" id="PS51088">
    <property type="entry name" value="TEA_2"/>
    <property type="match status" value="1"/>
</dbReference>
<evidence type="ECO:0000313" key="17">
    <source>
        <dbReference type="Proteomes" id="UP000663870"/>
    </source>
</evidence>
<dbReference type="InterPro" id="IPR041086">
    <property type="entry name" value="YBD"/>
</dbReference>
<dbReference type="InterPro" id="IPR016361">
    <property type="entry name" value="TEF_metazoa"/>
</dbReference>
<dbReference type="Proteomes" id="UP000663870">
    <property type="component" value="Unassembled WGS sequence"/>
</dbReference>
<dbReference type="PANTHER" id="PTHR11834">
    <property type="entry name" value="TRANSCRIPTIONAL ENHANCER FACTOR TEF RELATED"/>
    <property type="match status" value="1"/>
</dbReference>
<evidence type="ECO:0000256" key="7">
    <source>
        <dbReference type="PIRNR" id="PIRNR002603"/>
    </source>
</evidence>
<evidence type="ECO:0000256" key="9">
    <source>
        <dbReference type="SAM" id="MobiDB-lite"/>
    </source>
</evidence>
<keyword evidence="3 7" id="KW-0805">Transcription regulation</keyword>
<protein>
    <recommendedName>
        <fullName evidence="10">TEA domain-containing protein</fullName>
    </recommendedName>
</protein>
<dbReference type="GO" id="GO:0005634">
    <property type="term" value="C:nucleus"/>
    <property type="evidence" value="ECO:0007669"/>
    <property type="project" value="UniProtKB-SubCell"/>
</dbReference>
<keyword evidence="5 7" id="KW-0804">Transcription</keyword>
<evidence type="ECO:0000256" key="5">
    <source>
        <dbReference type="ARBA" id="ARBA00023163"/>
    </source>
</evidence>
<dbReference type="GO" id="GO:0005667">
    <property type="term" value="C:transcription regulator complex"/>
    <property type="evidence" value="ECO:0007669"/>
    <property type="project" value="TreeGrafter"/>
</dbReference>
<proteinExistence type="predicted"/>
<dbReference type="SMART" id="SM00426">
    <property type="entry name" value="TEA"/>
    <property type="match status" value="1"/>
</dbReference>
<dbReference type="GO" id="GO:0000981">
    <property type="term" value="F:DNA-binding transcription factor activity, RNA polymerase II-specific"/>
    <property type="evidence" value="ECO:0007669"/>
    <property type="project" value="TreeGrafter"/>
</dbReference>
<sequence length="514" mass="58316">MDKVKIDNNVSIPSSSTNSGAVDEAEGIWSADIEQSFLEALAIYPPCGRRKIILTEEGKMYGRNELVARYIKIRTGKTRTRKQVSSHLQVLAKRRSKELQSLRNDKAAQQVILERLKQYTSAEIVSMNNEQINSDNDSLSDDNDEHKKKKTTSPIKNLLQPIPIDEHLIKPIQPSTMNIDQFQTKDELFSCSQVSDIKKHTTKRIISTNKSNSTLPNIMNNSMSHFIPNSPAVHTHAAGRSRCSSNTSSSSPLSSGSTVSQGLMITNSSITPLAIIGDESFRLYELSAFVEINRTIATTHPSLIYPTSEAYSAHQHDLIRLHANDIQMKNIQTFETISIDQIFDKFPHYDGLKDLYERNPYGSFFLIKFWADVPISSSITNSINIRDESFFTSFTYTSCSNRPIHISTRLCSFGKQVLEKVETSEHPQRDQFDQYIYRFDRSPLCDYMVQFIQKLRSLPNTCMMNSVLENFTVLQVIKCLDNPEQLLLCLAFVFEIAMFDAGGPQYQVYKLVAN</sequence>
<dbReference type="PIRSF" id="PIRSF002603">
    <property type="entry name" value="TEF"/>
    <property type="match status" value="1"/>
</dbReference>
<evidence type="ECO:0000313" key="14">
    <source>
        <dbReference type="EMBL" id="CAF0824293.1"/>
    </source>
</evidence>
<dbReference type="Pfam" id="PF01285">
    <property type="entry name" value="TEA"/>
    <property type="match status" value="1"/>
</dbReference>
<feature type="DNA-binding region" description="TEA" evidence="8">
    <location>
        <begin position="22"/>
        <end position="98"/>
    </location>
</feature>
<dbReference type="EMBL" id="CAJOBD010001102">
    <property type="protein sequence ID" value="CAF3760487.1"/>
    <property type="molecule type" value="Genomic_DNA"/>
</dbReference>
<dbReference type="InterPro" id="IPR050937">
    <property type="entry name" value="TEC1_TEAD_TF"/>
</dbReference>
<dbReference type="GO" id="GO:0000978">
    <property type="term" value="F:RNA polymerase II cis-regulatory region sequence-specific DNA binding"/>
    <property type="evidence" value="ECO:0007669"/>
    <property type="project" value="TreeGrafter"/>
</dbReference>
<keyword evidence="4 7" id="KW-0238">DNA-binding</keyword>
<dbReference type="PANTHER" id="PTHR11834:SF0">
    <property type="entry name" value="PROTEIN SCALLOPED"/>
    <property type="match status" value="1"/>
</dbReference>
<dbReference type="InterPro" id="IPR000818">
    <property type="entry name" value="TEA/ATTS_dom"/>
</dbReference>
<dbReference type="EMBL" id="CAJNOL010000073">
    <property type="protein sequence ID" value="CAF0817774.1"/>
    <property type="molecule type" value="Genomic_DNA"/>
</dbReference>
<feature type="compositionally biased region" description="Polar residues" evidence="9">
    <location>
        <begin position="8"/>
        <end position="20"/>
    </location>
</feature>
<comment type="subcellular location">
    <subcellularLocation>
        <location evidence="1 7">Nucleus</location>
    </subcellularLocation>
</comment>
<dbReference type="GO" id="GO:0048568">
    <property type="term" value="P:embryonic organ development"/>
    <property type="evidence" value="ECO:0007669"/>
    <property type="project" value="TreeGrafter"/>
</dbReference>
<evidence type="ECO:0000313" key="12">
    <source>
        <dbReference type="EMBL" id="CAF0817774.1"/>
    </source>
</evidence>
<organism evidence="13 17">
    <name type="scientific">Rotaria sordida</name>
    <dbReference type="NCBI Taxonomy" id="392033"/>
    <lineage>
        <taxon>Eukaryota</taxon>
        <taxon>Metazoa</taxon>
        <taxon>Spiralia</taxon>
        <taxon>Gnathifera</taxon>
        <taxon>Rotifera</taxon>
        <taxon>Eurotatoria</taxon>
        <taxon>Bdelloidea</taxon>
        <taxon>Philodinida</taxon>
        <taxon>Philodinidae</taxon>
        <taxon>Rotaria</taxon>
    </lineage>
</organism>